<dbReference type="GO" id="GO:0006508">
    <property type="term" value="P:proteolysis"/>
    <property type="evidence" value="ECO:0007669"/>
    <property type="project" value="UniProtKB-KW"/>
</dbReference>
<feature type="domain" description="MPN" evidence="6">
    <location>
        <begin position="42"/>
        <end position="164"/>
    </location>
</feature>
<dbReference type="InterPro" id="IPR037518">
    <property type="entry name" value="MPN"/>
</dbReference>
<evidence type="ECO:0000256" key="5">
    <source>
        <dbReference type="ARBA" id="ARBA00023049"/>
    </source>
</evidence>
<name>A0A0C6F4N2_PSEAI</name>
<accession>A0A0C6F4N2</accession>
<dbReference type="AlphaFoldDB" id="A0A0C6F4N2"/>
<dbReference type="Proteomes" id="UP000644192">
    <property type="component" value="Unassembled WGS sequence"/>
</dbReference>
<keyword evidence="3" id="KW-0378">Hydrolase</keyword>
<evidence type="ECO:0000259" key="6">
    <source>
        <dbReference type="PROSITE" id="PS50249"/>
    </source>
</evidence>
<dbReference type="GeneID" id="93676204"/>
<dbReference type="PANTHER" id="PTHR30471:SF3">
    <property type="entry name" value="UPF0758 PROTEIN YEES-RELATED"/>
    <property type="match status" value="1"/>
</dbReference>
<dbReference type="InterPro" id="IPR025657">
    <property type="entry name" value="RadC_JAB"/>
</dbReference>
<dbReference type="PANTHER" id="PTHR30471">
    <property type="entry name" value="DNA REPAIR PROTEIN RADC"/>
    <property type="match status" value="1"/>
</dbReference>
<evidence type="ECO:0000313" key="8">
    <source>
        <dbReference type="EMBL" id="MZZ17207.1"/>
    </source>
</evidence>
<dbReference type="RefSeq" id="WP_003158647.1">
    <property type="nucleotide sequence ID" value="NZ_AP014651.1"/>
</dbReference>
<dbReference type="GO" id="GO:0046872">
    <property type="term" value="F:metal ion binding"/>
    <property type="evidence" value="ECO:0007669"/>
    <property type="project" value="UniProtKB-KW"/>
</dbReference>
<keyword evidence="1" id="KW-0645">Protease</keyword>
<protein>
    <submittedName>
        <fullName evidence="7 8">DNA repair protein</fullName>
    </submittedName>
</protein>
<gene>
    <name evidence="8" type="primary">radC</name>
    <name evidence="8" type="ORF">GUL26_33605</name>
</gene>
<keyword evidence="2" id="KW-0479">Metal-binding</keyword>
<keyword evidence="5" id="KW-0482">Metalloprotease</keyword>
<dbReference type="GeneID" id="83682103"/>
<evidence type="ECO:0000256" key="3">
    <source>
        <dbReference type="ARBA" id="ARBA00022801"/>
    </source>
</evidence>
<evidence type="ECO:0000256" key="4">
    <source>
        <dbReference type="ARBA" id="ARBA00022833"/>
    </source>
</evidence>
<dbReference type="PROSITE" id="PS50249">
    <property type="entry name" value="MPN"/>
    <property type="match status" value="1"/>
</dbReference>
<dbReference type="EMBL" id="MF168946">
    <property type="protein sequence ID" value="ATN45595.1"/>
    <property type="molecule type" value="Genomic_DNA"/>
</dbReference>
<evidence type="ECO:0000256" key="2">
    <source>
        <dbReference type="ARBA" id="ARBA00022723"/>
    </source>
</evidence>
<dbReference type="EMBL" id="WXZT01000046">
    <property type="protein sequence ID" value="MZZ17207.1"/>
    <property type="molecule type" value="Genomic_DNA"/>
</dbReference>
<sequence>MSVVINDSCLESLSDISIQNEDWIVQQAIVLLERRVFKAGPRLERPAAVRDYLRLKLVAEPNEIFVVVFMNSMHAVLAVEPMFHGTINATSVYPRVVLQRALQLNAAAVIFAHQHPSGTTEPSNADRLLTEQLKTALALIDVRVLDHFVIGQGAPYSFAESGLL</sequence>
<dbReference type="NCBIfam" id="TIGR00608">
    <property type="entry name" value="radc"/>
    <property type="match status" value="1"/>
</dbReference>
<reference evidence="8" key="2">
    <citation type="submission" date="2020-01" db="EMBL/GenBank/DDBJ databases">
        <title>Bacteria Cultured from War Wounds Associated with the Conflict in Eastern Ukraine.</title>
        <authorList>
            <person name="Snesrud E."/>
            <person name="Galac M.R."/>
            <person name="Mc Gann P."/>
            <person name="Valentine K."/>
            <person name="Viacheslav K."/>
        </authorList>
    </citation>
    <scope>NUCLEOTIDE SEQUENCE</scope>
    <source>
        <strain evidence="8">VNMU148</strain>
    </source>
</reference>
<organism evidence="7">
    <name type="scientific">Pseudomonas aeruginosa</name>
    <dbReference type="NCBI Taxonomy" id="287"/>
    <lineage>
        <taxon>Bacteria</taxon>
        <taxon>Pseudomonadati</taxon>
        <taxon>Pseudomonadota</taxon>
        <taxon>Gammaproteobacteria</taxon>
        <taxon>Pseudomonadales</taxon>
        <taxon>Pseudomonadaceae</taxon>
        <taxon>Pseudomonas</taxon>
    </lineage>
</organism>
<dbReference type="SUPFAM" id="SSF102712">
    <property type="entry name" value="JAB1/MPN domain"/>
    <property type="match status" value="1"/>
</dbReference>
<reference evidence="7" key="1">
    <citation type="submission" date="2017-05" db="EMBL/GenBank/DDBJ databases">
        <title>Two decades of blaVIM-2-producing Pseudomonas aeruginosa dissemination: the decisive role of mobile genetic elements and successful clones.</title>
        <authorList>
            <person name="Botelho J."/>
        </authorList>
    </citation>
    <scope>NUCLEOTIDE SEQUENCE</scope>
    <source>
        <strain evidence="7">FFUP_PS_CB5</strain>
    </source>
</reference>
<dbReference type="GO" id="GO:0008237">
    <property type="term" value="F:metallopeptidase activity"/>
    <property type="evidence" value="ECO:0007669"/>
    <property type="project" value="UniProtKB-KW"/>
</dbReference>
<dbReference type="InterPro" id="IPR001405">
    <property type="entry name" value="UPF0758"/>
</dbReference>
<dbReference type="Pfam" id="PF04002">
    <property type="entry name" value="RadC"/>
    <property type="match status" value="1"/>
</dbReference>
<proteinExistence type="predicted"/>
<dbReference type="CDD" id="cd08071">
    <property type="entry name" value="MPN_DUF2466"/>
    <property type="match status" value="1"/>
</dbReference>
<evidence type="ECO:0000313" key="7">
    <source>
        <dbReference type="EMBL" id="ATN45595.1"/>
    </source>
</evidence>
<dbReference type="Gene3D" id="3.40.140.10">
    <property type="entry name" value="Cytidine Deaminase, domain 2"/>
    <property type="match status" value="1"/>
</dbReference>
<evidence type="ECO:0000256" key="1">
    <source>
        <dbReference type="ARBA" id="ARBA00022670"/>
    </source>
</evidence>
<keyword evidence="4" id="KW-0862">Zinc</keyword>